<keyword evidence="2" id="KW-1133">Transmembrane helix</keyword>
<dbReference type="AlphaFoldDB" id="A0A3G8GVA6"/>
<sequence>MSESLSDKFKKKWLDLPPRSRTVIAIAVLFGSMVAIGSLFIKPHSKPRKQVEQPAVSNMLLPKPKDTTGEQLSAQNSATQKDVDRLKGDLEAAAKDSRALQARIDEMERERKQPANGVTSDMMKELMEMKGRLEAMERKGTAPGKAPALSDPLPVPTEGGKAGEEPPERAKDQEVSRIRVSGNAATTTVAQAKQESKPTPYLTAGSMFEAILLNGMDAPTNSVAQKNPMPAVMRIKTEALLPNQYSHDVKECFVLVSGFGILSSERAQLRTETLSCVREGGKTMEAKVDGYVVGEDGRVGARGRLVSKQGQKIAQALTAGVLSGFATALTPTQVPRLDLSTGGNNFISTQRATPQSILETGVAKGFSSSANMVSQFYLELAKEMTPVVEIDAGRKLTVVLIKGVELK</sequence>
<dbReference type="EMBL" id="CP033968">
    <property type="protein sequence ID" value="AZG12166.1"/>
    <property type="molecule type" value="Genomic_DNA"/>
</dbReference>
<dbReference type="CDD" id="cd16430">
    <property type="entry name" value="TraB"/>
    <property type="match status" value="1"/>
</dbReference>
<keyword evidence="2" id="KW-0812">Transmembrane</keyword>
<proteinExistence type="predicted"/>
<feature type="compositionally biased region" description="Basic and acidic residues" evidence="1">
    <location>
        <begin position="81"/>
        <end position="113"/>
    </location>
</feature>
<feature type="compositionally biased region" description="Basic and acidic residues" evidence="1">
    <location>
        <begin position="161"/>
        <end position="176"/>
    </location>
</feature>
<dbReference type="RefSeq" id="WP_017512650.1">
    <property type="nucleotide sequence ID" value="NZ_CP033968.1"/>
</dbReference>
<gene>
    <name evidence="3" type="ORF">EHF44_01480</name>
</gene>
<dbReference type="Proteomes" id="UP000270411">
    <property type="component" value="Plasmid unnamed1"/>
</dbReference>
<geneLocation type="plasmid" evidence="3">
    <name>unnamed1</name>
</geneLocation>
<evidence type="ECO:0000313" key="4">
    <source>
        <dbReference type="Proteomes" id="UP000270411"/>
    </source>
</evidence>
<dbReference type="OrthoDB" id="15544at2"/>
<keyword evidence="3" id="KW-0614">Plasmid</keyword>
<feature type="region of interest" description="Disordered" evidence="1">
    <location>
        <begin position="137"/>
        <end position="176"/>
    </location>
</feature>
<dbReference type="InterPro" id="IPR005498">
    <property type="entry name" value="T4SS_VirB10/TraB/TrbI"/>
</dbReference>
<evidence type="ECO:0000256" key="2">
    <source>
        <dbReference type="SAM" id="Phobius"/>
    </source>
</evidence>
<dbReference type="KEGG" id="cpau:EHF44_01480"/>
<name>A0A3G8GVA6_9BURK</name>
<feature type="transmembrane region" description="Helical" evidence="2">
    <location>
        <begin position="20"/>
        <end position="41"/>
    </location>
</feature>
<evidence type="ECO:0000313" key="3">
    <source>
        <dbReference type="EMBL" id="AZG12166.1"/>
    </source>
</evidence>
<dbReference type="Pfam" id="PF03743">
    <property type="entry name" value="TrbI"/>
    <property type="match status" value="1"/>
</dbReference>
<keyword evidence="2" id="KW-0472">Membrane</keyword>
<protein>
    <submittedName>
        <fullName evidence="3">Conjugal transfer protein TraB</fullName>
    </submittedName>
</protein>
<accession>A0A3G8GVA6</accession>
<organism evidence="3 4">
    <name type="scientific">Cupriavidus pauculus</name>
    <dbReference type="NCBI Taxonomy" id="82633"/>
    <lineage>
        <taxon>Bacteria</taxon>
        <taxon>Pseudomonadati</taxon>
        <taxon>Pseudomonadota</taxon>
        <taxon>Betaproteobacteria</taxon>
        <taxon>Burkholderiales</taxon>
        <taxon>Burkholderiaceae</taxon>
        <taxon>Cupriavidus</taxon>
    </lineage>
</organism>
<feature type="region of interest" description="Disordered" evidence="1">
    <location>
        <begin position="46"/>
        <end position="119"/>
    </location>
</feature>
<feature type="compositionally biased region" description="Polar residues" evidence="1">
    <location>
        <begin position="69"/>
        <end position="80"/>
    </location>
</feature>
<reference evidence="4" key="1">
    <citation type="submission" date="2018-11" db="EMBL/GenBank/DDBJ databases">
        <title>FDA dAtabase for Regulatory Grade micrObial Sequences (FDA-ARGOS): Supporting development and validation of Infectious Disease Dx tests.</title>
        <authorList>
            <person name="Goldberg B."/>
            <person name="Campos J."/>
            <person name="Tallon L."/>
            <person name="Sadzewicz L."/>
            <person name="Zhao X."/>
            <person name="Vavikolanu K."/>
            <person name="Mehta A."/>
            <person name="Aluvathingal J."/>
            <person name="Nadendla S."/>
            <person name="Geyer C."/>
            <person name="Nandy P."/>
            <person name="Yan Y."/>
            <person name="Sichtig H."/>
        </authorList>
    </citation>
    <scope>NUCLEOTIDE SEQUENCE [LARGE SCALE GENOMIC DNA]</scope>
    <source>
        <strain evidence="4">FDAARGOS_614</strain>
        <plasmid evidence="4">unnamed1</plasmid>
    </source>
</reference>
<evidence type="ECO:0000256" key="1">
    <source>
        <dbReference type="SAM" id="MobiDB-lite"/>
    </source>
</evidence>